<feature type="compositionally biased region" description="Polar residues" evidence="1">
    <location>
        <begin position="57"/>
        <end position="70"/>
    </location>
</feature>
<keyword evidence="2" id="KW-1133">Transmembrane helix</keyword>
<gene>
    <name evidence="3" type="ORF">FHS27_006312</name>
</gene>
<evidence type="ECO:0008006" key="5">
    <source>
        <dbReference type="Google" id="ProtNLM"/>
    </source>
</evidence>
<feature type="compositionally biased region" description="Basic and acidic residues" evidence="1">
    <location>
        <begin position="27"/>
        <end position="42"/>
    </location>
</feature>
<keyword evidence="2" id="KW-0812">Transmembrane</keyword>
<feature type="transmembrane region" description="Helical" evidence="2">
    <location>
        <begin position="105"/>
        <end position="125"/>
    </location>
</feature>
<evidence type="ECO:0000256" key="2">
    <source>
        <dbReference type="SAM" id="Phobius"/>
    </source>
</evidence>
<dbReference type="EMBL" id="JACHXU010000038">
    <property type="protein sequence ID" value="MBB3210465.1"/>
    <property type="molecule type" value="Genomic_DNA"/>
</dbReference>
<feature type="region of interest" description="Disordered" evidence="1">
    <location>
        <begin position="1"/>
        <end position="101"/>
    </location>
</feature>
<protein>
    <recommendedName>
        <fullName evidence="5">Transmembrane protein</fullName>
    </recommendedName>
</protein>
<proteinExistence type="predicted"/>
<keyword evidence="4" id="KW-1185">Reference proteome</keyword>
<dbReference type="Proteomes" id="UP000536179">
    <property type="component" value="Unassembled WGS sequence"/>
</dbReference>
<feature type="transmembrane region" description="Helical" evidence="2">
    <location>
        <begin position="145"/>
        <end position="165"/>
    </location>
</feature>
<organism evidence="3 4">
    <name type="scientific">Aporhodopirellula rubra</name>
    <dbReference type="NCBI Taxonomy" id="980271"/>
    <lineage>
        <taxon>Bacteria</taxon>
        <taxon>Pseudomonadati</taxon>
        <taxon>Planctomycetota</taxon>
        <taxon>Planctomycetia</taxon>
        <taxon>Pirellulales</taxon>
        <taxon>Pirellulaceae</taxon>
        <taxon>Aporhodopirellula</taxon>
    </lineage>
</organism>
<evidence type="ECO:0000313" key="4">
    <source>
        <dbReference type="Proteomes" id="UP000536179"/>
    </source>
</evidence>
<reference evidence="3 4" key="1">
    <citation type="submission" date="2020-08" db="EMBL/GenBank/DDBJ databases">
        <title>Genomic Encyclopedia of Type Strains, Phase III (KMG-III): the genomes of soil and plant-associated and newly described type strains.</title>
        <authorList>
            <person name="Whitman W."/>
        </authorList>
    </citation>
    <scope>NUCLEOTIDE SEQUENCE [LARGE SCALE GENOMIC DNA]</scope>
    <source>
        <strain evidence="3 4">CECT 8075</strain>
    </source>
</reference>
<comment type="caution">
    <text evidence="3">The sequence shown here is derived from an EMBL/GenBank/DDBJ whole genome shotgun (WGS) entry which is preliminary data.</text>
</comment>
<dbReference type="AlphaFoldDB" id="A0A7W5E5D6"/>
<name>A0A7W5E5D6_9BACT</name>
<sequence>MNDYQDQPGGGFSSVGGYDDIAGSQAEEQRRMQEDELNRQRMEQAANDAAAAAAQAETENLPRQPSSNAGSNNNHHSSSRQSTTRTQKRKPASAKSPPPATASEINTGFAILGFVLAGIWGMGLLEGDGRWFSGLVVGLIGAHVAGYYHKVLIAAGLVGGCWWILYHYDASSSMHATSTDAVAATTSHETISKPSIPIASTIKTPVEAFAETTVAQTSEQEVAARFPYPPKPSLLLRPHQNFTTDPTRMREFQDMMFDYESKTGKSFLTDHRSMKPVSLVRYDYVSRYGDGELLEGQLPIPELSAIEGVWDYSGPQLWELDLKATVDQHFLFRTKSPDGRVREGVFRTYSGDGLCYHPMSRPFSKDGRQHENFQTPVQGGEVWREFVRSVYTAKTDAELLSLDPINLAIAQTHRNIAKQKAIHEAQLQLIDRQRAATLPLVQAAWRMHSTQTKR</sequence>
<feature type="compositionally biased region" description="Low complexity" evidence="1">
    <location>
        <begin position="71"/>
        <end position="85"/>
    </location>
</feature>
<accession>A0A7W5E5D6</accession>
<feature type="compositionally biased region" description="Low complexity" evidence="1">
    <location>
        <begin position="44"/>
        <end position="56"/>
    </location>
</feature>
<keyword evidence="2" id="KW-0472">Membrane</keyword>
<evidence type="ECO:0000313" key="3">
    <source>
        <dbReference type="EMBL" id="MBB3210465.1"/>
    </source>
</evidence>
<evidence type="ECO:0000256" key="1">
    <source>
        <dbReference type="SAM" id="MobiDB-lite"/>
    </source>
</evidence>
<dbReference type="RefSeq" id="WP_184309793.1">
    <property type="nucleotide sequence ID" value="NZ_JACHXU010000038.1"/>
</dbReference>